<dbReference type="GO" id="GO:0006281">
    <property type="term" value="P:DNA repair"/>
    <property type="evidence" value="ECO:0007669"/>
    <property type="project" value="TreeGrafter"/>
</dbReference>
<evidence type="ECO:0000256" key="3">
    <source>
        <dbReference type="ARBA" id="ARBA00022705"/>
    </source>
</evidence>
<dbReference type="AlphaFoldDB" id="A0A0G4J837"/>
<evidence type="ECO:0000256" key="4">
    <source>
        <dbReference type="ARBA" id="ARBA00022741"/>
    </source>
</evidence>
<dbReference type="Proteomes" id="UP000039324">
    <property type="component" value="Unassembled WGS sequence"/>
</dbReference>
<keyword evidence="6" id="KW-0539">Nucleus</keyword>
<keyword evidence="11" id="KW-1185">Reference proteome</keyword>
<evidence type="ECO:0000313" key="11">
    <source>
        <dbReference type="Proteomes" id="UP000039324"/>
    </source>
</evidence>
<gene>
    <name evidence="9" type="ORF">PBRA_003216</name>
    <name evidence="10" type="ORF">PLBR_LOCUS2902</name>
</gene>
<evidence type="ECO:0000313" key="9">
    <source>
        <dbReference type="EMBL" id="CEP03456.1"/>
    </source>
</evidence>
<dbReference type="Gene3D" id="1.10.8.60">
    <property type="match status" value="1"/>
</dbReference>
<dbReference type="FunFam" id="1.10.8.60:FF:000012">
    <property type="entry name" value="Replication factor C subunit 4"/>
    <property type="match status" value="1"/>
</dbReference>
<organism evidence="9 11">
    <name type="scientific">Plasmodiophora brassicae</name>
    <name type="common">Clubroot disease agent</name>
    <dbReference type="NCBI Taxonomy" id="37360"/>
    <lineage>
        <taxon>Eukaryota</taxon>
        <taxon>Sar</taxon>
        <taxon>Rhizaria</taxon>
        <taxon>Endomyxa</taxon>
        <taxon>Phytomyxea</taxon>
        <taxon>Plasmodiophorida</taxon>
        <taxon>Plasmodiophoridae</taxon>
        <taxon>Plasmodiophora</taxon>
    </lineage>
</organism>
<accession>A0A0G4J837</accession>
<keyword evidence="4" id="KW-0547">Nucleotide-binding</keyword>
<dbReference type="InterPro" id="IPR013748">
    <property type="entry name" value="Rep_factorC_C"/>
</dbReference>
<dbReference type="OrthoDB" id="4199794at2759"/>
<dbReference type="CDD" id="cd18140">
    <property type="entry name" value="HLD_clamp_RFC"/>
    <property type="match status" value="1"/>
</dbReference>
<comment type="subcellular location">
    <subcellularLocation>
        <location evidence="1">Nucleus</location>
    </subcellularLocation>
</comment>
<dbReference type="InterPro" id="IPR003959">
    <property type="entry name" value="ATPase_AAA_core"/>
</dbReference>
<dbReference type="GO" id="GO:0005663">
    <property type="term" value="C:DNA replication factor C complex"/>
    <property type="evidence" value="ECO:0007669"/>
    <property type="project" value="TreeGrafter"/>
</dbReference>
<dbReference type="InterPro" id="IPR003593">
    <property type="entry name" value="AAA+_ATPase"/>
</dbReference>
<dbReference type="GO" id="GO:0003677">
    <property type="term" value="F:DNA binding"/>
    <property type="evidence" value="ECO:0007669"/>
    <property type="project" value="InterPro"/>
</dbReference>
<keyword evidence="3" id="KW-0235">DNA replication</keyword>
<reference evidence="10 12" key="2">
    <citation type="submission" date="2018-03" db="EMBL/GenBank/DDBJ databases">
        <authorList>
            <person name="Fogelqvist J."/>
        </authorList>
    </citation>
    <scope>NUCLEOTIDE SEQUENCE [LARGE SCALE GENOMIC DNA]</scope>
</reference>
<dbReference type="PANTHER" id="PTHR11669">
    <property type="entry name" value="REPLICATION FACTOR C / DNA POLYMERASE III GAMMA-TAU SUBUNIT"/>
    <property type="match status" value="1"/>
</dbReference>
<evidence type="ECO:0000256" key="5">
    <source>
        <dbReference type="ARBA" id="ARBA00022840"/>
    </source>
</evidence>
<dbReference type="SUPFAM" id="SSF48019">
    <property type="entry name" value="post-AAA+ oligomerization domain-like"/>
    <property type="match status" value="1"/>
</dbReference>
<dbReference type="GO" id="GO:0005634">
    <property type="term" value="C:nucleus"/>
    <property type="evidence" value="ECO:0007669"/>
    <property type="project" value="UniProtKB-SubCell"/>
</dbReference>
<dbReference type="FunFam" id="3.40.50.300:FF:000107">
    <property type="entry name" value="Replication factor C subunit 4"/>
    <property type="match status" value="1"/>
</dbReference>
<evidence type="ECO:0000256" key="1">
    <source>
        <dbReference type="ARBA" id="ARBA00004123"/>
    </source>
</evidence>
<keyword evidence="5" id="KW-0067">ATP-binding</keyword>
<evidence type="ECO:0000256" key="6">
    <source>
        <dbReference type="ARBA" id="ARBA00023242"/>
    </source>
</evidence>
<reference evidence="9 11" key="1">
    <citation type="submission" date="2015-02" db="EMBL/GenBank/DDBJ databases">
        <authorList>
            <person name="Chooi Y.-H."/>
        </authorList>
    </citation>
    <scope>NUCLEOTIDE SEQUENCE [LARGE SCALE GENOMIC DNA]</scope>
    <source>
        <strain evidence="9">E3</strain>
    </source>
</reference>
<feature type="domain" description="AAA+ ATPase" evidence="8">
    <location>
        <begin position="57"/>
        <end position="190"/>
    </location>
</feature>
<dbReference type="Gene3D" id="3.40.50.300">
    <property type="entry name" value="P-loop containing nucleotide triphosphate hydrolases"/>
    <property type="match status" value="1"/>
</dbReference>
<dbReference type="GO" id="GO:0005524">
    <property type="term" value="F:ATP binding"/>
    <property type="evidence" value="ECO:0007669"/>
    <property type="project" value="UniProtKB-KW"/>
</dbReference>
<dbReference type="CDD" id="cd00009">
    <property type="entry name" value="AAA"/>
    <property type="match status" value="1"/>
</dbReference>
<dbReference type="GO" id="GO:0006261">
    <property type="term" value="P:DNA-templated DNA replication"/>
    <property type="evidence" value="ECO:0007669"/>
    <property type="project" value="TreeGrafter"/>
</dbReference>
<dbReference type="EMBL" id="OVEO01000004">
    <property type="protein sequence ID" value="SPQ95687.1"/>
    <property type="molecule type" value="Genomic_DNA"/>
</dbReference>
<keyword evidence="10" id="KW-0496">Mitochondrion</keyword>
<dbReference type="NCBIfam" id="NF001679">
    <property type="entry name" value="PRK00440.1"/>
    <property type="match status" value="1"/>
</dbReference>
<dbReference type="InterPro" id="IPR027417">
    <property type="entry name" value="P-loop_NTPase"/>
</dbReference>
<dbReference type="Proteomes" id="UP000290189">
    <property type="component" value="Unassembled WGS sequence"/>
</dbReference>
<dbReference type="Pfam" id="PF08542">
    <property type="entry name" value="Rep_fac_C"/>
    <property type="match status" value="1"/>
</dbReference>
<dbReference type="GO" id="GO:0016887">
    <property type="term" value="F:ATP hydrolysis activity"/>
    <property type="evidence" value="ECO:0007669"/>
    <property type="project" value="InterPro"/>
</dbReference>
<proteinExistence type="inferred from homology"/>
<dbReference type="Gene3D" id="1.20.272.10">
    <property type="match status" value="1"/>
</dbReference>
<dbReference type="SUPFAM" id="SSF52540">
    <property type="entry name" value="P-loop containing nucleoside triphosphate hydrolases"/>
    <property type="match status" value="1"/>
</dbReference>
<dbReference type="Pfam" id="PF00004">
    <property type="entry name" value="AAA"/>
    <property type="match status" value="1"/>
</dbReference>
<evidence type="ECO:0000256" key="2">
    <source>
        <dbReference type="ARBA" id="ARBA00005378"/>
    </source>
</evidence>
<evidence type="ECO:0000313" key="10">
    <source>
        <dbReference type="EMBL" id="SPQ95687.1"/>
    </source>
</evidence>
<feature type="region of interest" description="Disordered" evidence="7">
    <location>
        <begin position="1"/>
        <end position="22"/>
    </location>
</feature>
<dbReference type="InterPro" id="IPR008921">
    <property type="entry name" value="DNA_pol3_clamp-load_cplx_C"/>
</dbReference>
<dbReference type="InterPro" id="IPR050238">
    <property type="entry name" value="DNA_Rep/Repair_Clamp_Loader"/>
</dbReference>
<dbReference type="SMART" id="SM00382">
    <property type="entry name" value="AAA"/>
    <property type="match status" value="1"/>
</dbReference>
<evidence type="ECO:0000313" key="12">
    <source>
        <dbReference type="Proteomes" id="UP000290189"/>
    </source>
</evidence>
<dbReference type="InterPro" id="IPR047854">
    <property type="entry name" value="RFC_lid"/>
</dbReference>
<dbReference type="STRING" id="37360.A0A0G4J837"/>
<geneLocation type="mitochondrion" evidence="10"/>
<evidence type="ECO:0000256" key="7">
    <source>
        <dbReference type="SAM" id="MobiDB-lite"/>
    </source>
</evidence>
<dbReference type="PANTHER" id="PTHR11669:SF5">
    <property type="entry name" value="REPLICATION FACTOR C SUBUNIT 2"/>
    <property type="match status" value="1"/>
</dbReference>
<sequence>MAAPSSSSMVIDEMTKGGAGSTMEQPWLEKYRPAVLDDVVGNKSTIERLKVIGDDGNMPNIIVSGPPGTGKTTSIHCLAVQLLGNLKKDAVLELNASDDRGIDVVRNKIKQFAQQKVAGLPPNRHKIIILDEADSMTSAAQQALRRTMEIYSDTTRFALACNTSSKIIEPIQSRCAILRFSRLSDEEILTRLLTVLEKERITTYSNDGLEAILFTAEGDMRNALNSLQATYAGFGMISADNVFKVVDQPHPKVLQYVMSQCLKGSVREALDGFQGLWMLGYSAIDIISTLFRVCRTYDMEPTLKLAFIRQIGFTHVSVANGLDTNLQICGLISNLCLLASGHQLE</sequence>
<evidence type="ECO:0000259" key="8">
    <source>
        <dbReference type="SMART" id="SM00382"/>
    </source>
</evidence>
<dbReference type="GO" id="GO:0003689">
    <property type="term" value="F:DNA clamp loader activity"/>
    <property type="evidence" value="ECO:0007669"/>
    <property type="project" value="TreeGrafter"/>
</dbReference>
<name>A0A0G4J837_PLABS</name>
<comment type="similarity">
    <text evidence="2">Belongs to the activator 1 small subunits family.</text>
</comment>
<dbReference type="EMBL" id="CDSF01000144">
    <property type="protein sequence ID" value="CEP03456.1"/>
    <property type="molecule type" value="Genomic_DNA"/>
</dbReference>
<protein>
    <recommendedName>
        <fullName evidence="8">AAA+ ATPase domain-containing protein</fullName>
    </recommendedName>
</protein>
<dbReference type="OMA" id="SCNYSSQ"/>